<reference evidence="3" key="1">
    <citation type="submission" date="2009-06" db="EMBL/GenBank/DDBJ databases">
        <title>A full-length cDNA resource of the pea aphid, Acyrthosiphon pisum.</title>
        <authorList>
            <person name="Shigenobu S."/>
            <person name="Nakabachi A."/>
            <person name="Richards S."/>
        </authorList>
    </citation>
    <scope>NUCLEOTIDE SEQUENCE</scope>
    <source>
        <strain evidence="3">LSR1</strain>
        <tissue evidence="3">Whole body</tissue>
    </source>
</reference>
<proteinExistence type="evidence at transcript level"/>
<feature type="domain" description="RPA43 OB" evidence="2">
    <location>
        <begin position="102"/>
        <end position="136"/>
    </location>
</feature>
<dbReference type="GO" id="GO:0005736">
    <property type="term" value="C:RNA polymerase I complex"/>
    <property type="evidence" value="ECO:0007669"/>
    <property type="project" value="TreeGrafter"/>
</dbReference>
<evidence type="ECO:0000259" key="2">
    <source>
        <dbReference type="Pfam" id="PF17875"/>
    </source>
</evidence>
<name>C4WX45_ACYPI</name>
<sequence length="177" mass="20132">MLKCVHSIFLKMMDPNNLPHHVYLHKDHKFRLKLGFYAAPSNPKAFSKAIRDELHNLRFTYCSDLNGLIMGFGKISSNELIPADIRHCINVVVNVDVYIFKPPVGSIIEAVVNQTSDNHVSCLVHNLFNVSIVRPENEPCEQWSGSKIKKDDKIDVKVLSFDLTKKLPHITGEIIKK</sequence>
<dbReference type="PANTHER" id="PTHR12709:SF5">
    <property type="entry name" value="DNA-DIRECTED RNA POLYMERASE I SUBUNIT RPA43"/>
    <property type="match status" value="1"/>
</dbReference>
<dbReference type="EMBL" id="AK342441">
    <property type="protein sequence ID" value="BAH72465.1"/>
    <property type="molecule type" value="mRNA"/>
</dbReference>
<dbReference type="InterPro" id="IPR045113">
    <property type="entry name" value="Rpb7-like"/>
</dbReference>
<dbReference type="OrthoDB" id="10250504at2759"/>
<gene>
    <name evidence="3" type="primary">ACYPI22905</name>
</gene>
<organism evidence="3">
    <name type="scientific">Acyrthosiphon pisum</name>
    <name type="common">Pea aphid</name>
    <dbReference type="NCBI Taxonomy" id="7029"/>
    <lineage>
        <taxon>Eukaryota</taxon>
        <taxon>Metazoa</taxon>
        <taxon>Ecdysozoa</taxon>
        <taxon>Arthropoda</taxon>
        <taxon>Hexapoda</taxon>
        <taxon>Insecta</taxon>
        <taxon>Pterygota</taxon>
        <taxon>Neoptera</taxon>
        <taxon>Paraneoptera</taxon>
        <taxon>Hemiptera</taxon>
        <taxon>Sternorrhyncha</taxon>
        <taxon>Aphidomorpha</taxon>
        <taxon>Aphidoidea</taxon>
        <taxon>Aphididae</taxon>
        <taxon>Macrosiphini</taxon>
        <taxon>Acyrthosiphon</taxon>
    </lineage>
</organism>
<keyword evidence="1" id="KW-0539">Nucleus</keyword>
<evidence type="ECO:0000313" key="3">
    <source>
        <dbReference type="EMBL" id="BAH72465.1"/>
    </source>
</evidence>
<evidence type="ECO:0000256" key="1">
    <source>
        <dbReference type="ARBA" id="ARBA00023242"/>
    </source>
</evidence>
<dbReference type="GO" id="GO:0006362">
    <property type="term" value="P:transcription elongation by RNA polymerase I"/>
    <property type="evidence" value="ECO:0007669"/>
    <property type="project" value="TreeGrafter"/>
</dbReference>
<dbReference type="PANTHER" id="PTHR12709">
    <property type="entry name" value="DNA-DIRECTED RNA POLYMERASE II, III"/>
    <property type="match status" value="1"/>
</dbReference>
<accession>C4WX45</accession>
<dbReference type="Gene3D" id="2.40.50.1060">
    <property type="match status" value="1"/>
</dbReference>
<protein>
    <submittedName>
        <fullName evidence="3">ACYPI22905 protein</fullName>
    </submittedName>
</protein>
<dbReference type="GO" id="GO:0006352">
    <property type="term" value="P:DNA-templated transcription initiation"/>
    <property type="evidence" value="ECO:0007669"/>
    <property type="project" value="InterPro"/>
</dbReference>
<dbReference type="AlphaFoldDB" id="C4WX45"/>
<dbReference type="Pfam" id="PF17875">
    <property type="entry name" value="RPA43_OB"/>
    <property type="match status" value="1"/>
</dbReference>
<dbReference type="InterPro" id="IPR041178">
    <property type="entry name" value="RPA43_OB"/>
</dbReference>